<evidence type="ECO:0000256" key="16">
    <source>
        <dbReference type="ARBA" id="ARBA00030634"/>
    </source>
</evidence>
<evidence type="ECO:0000256" key="21">
    <source>
        <dbReference type="ARBA" id="ARBA00048894"/>
    </source>
</evidence>
<evidence type="ECO:0000256" key="11">
    <source>
        <dbReference type="ARBA" id="ARBA00024486"/>
    </source>
</evidence>
<dbReference type="InterPro" id="IPR020084">
    <property type="entry name" value="NUDIX_hydrolase_CS"/>
</dbReference>
<evidence type="ECO:0000256" key="6">
    <source>
        <dbReference type="ARBA" id="ARBA00022801"/>
    </source>
</evidence>
<keyword evidence="6" id="KW-0378">Hydrolase</keyword>
<dbReference type="Gene3D" id="3.90.79.10">
    <property type="entry name" value="Nucleoside Triphosphate Pyrophosphohydrolase"/>
    <property type="match status" value="1"/>
</dbReference>
<evidence type="ECO:0000256" key="20">
    <source>
        <dbReference type="ARBA" id="ARBA00048002"/>
    </source>
</evidence>
<gene>
    <name evidence="25" type="ORF">PEVE_00040121</name>
</gene>
<evidence type="ECO:0000313" key="26">
    <source>
        <dbReference type="Proteomes" id="UP001159427"/>
    </source>
</evidence>
<proteinExistence type="inferred from homology"/>
<evidence type="ECO:0000256" key="4">
    <source>
        <dbReference type="ARBA" id="ARBA00011245"/>
    </source>
</evidence>
<evidence type="ECO:0000259" key="24">
    <source>
        <dbReference type="PROSITE" id="PS51462"/>
    </source>
</evidence>
<evidence type="ECO:0000256" key="19">
    <source>
        <dbReference type="ARBA" id="ARBA00032071"/>
    </source>
</evidence>
<evidence type="ECO:0000256" key="14">
    <source>
        <dbReference type="ARBA" id="ARBA00026218"/>
    </source>
</evidence>
<feature type="domain" description="Nudix hydrolase" evidence="24">
    <location>
        <begin position="3"/>
        <end position="129"/>
    </location>
</feature>
<evidence type="ECO:0000256" key="9">
    <source>
        <dbReference type="ARBA" id="ARBA00024448"/>
    </source>
</evidence>
<evidence type="ECO:0000256" key="2">
    <source>
        <dbReference type="ARBA" id="ARBA00004123"/>
    </source>
</evidence>
<comment type="catalytic activity">
    <reaction evidence="12">
        <text>2-oxo-ATP + H2O = 2-oxo-AMP + diphosphate + H(+)</text>
        <dbReference type="Rhea" id="RHEA:67392"/>
        <dbReference type="ChEBI" id="CHEBI:15377"/>
        <dbReference type="ChEBI" id="CHEBI:15378"/>
        <dbReference type="ChEBI" id="CHEBI:33019"/>
        <dbReference type="ChEBI" id="CHEBI:71395"/>
        <dbReference type="ChEBI" id="CHEBI:172878"/>
    </reaction>
    <physiologicalReaction direction="left-to-right" evidence="12">
        <dbReference type="Rhea" id="RHEA:67393"/>
    </physiologicalReaction>
</comment>
<evidence type="ECO:0000256" key="1">
    <source>
        <dbReference type="ARBA" id="ARBA00001946"/>
    </source>
</evidence>
<evidence type="ECO:0000256" key="22">
    <source>
        <dbReference type="ARBA" id="ARBA00049032"/>
    </source>
</evidence>
<comment type="catalytic activity">
    <reaction evidence="11">
        <text>8-oxo-dGTP + H2O = 8-oxo-dGMP + diphosphate + H(+)</text>
        <dbReference type="Rhea" id="RHEA:31575"/>
        <dbReference type="ChEBI" id="CHEBI:15377"/>
        <dbReference type="ChEBI" id="CHEBI:15378"/>
        <dbReference type="ChEBI" id="CHEBI:33019"/>
        <dbReference type="ChEBI" id="CHEBI:63224"/>
        <dbReference type="ChEBI" id="CHEBI:77896"/>
    </reaction>
    <physiologicalReaction direction="left-to-right" evidence="11">
        <dbReference type="Rhea" id="RHEA:31576"/>
    </physiologicalReaction>
</comment>
<dbReference type="PROSITE" id="PS00893">
    <property type="entry name" value="NUDIX_BOX"/>
    <property type="match status" value="1"/>
</dbReference>
<evidence type="ECO:0000256" key="8">
    <source>
        <dbReference type="ARBA" id="ARBA00023242"/>
    </source>
</evidence>
<dbReference type="PANTHER" id="PTHR43758:SF2">
    <property type="entry name" value="OXIDIZED PURINE NUCLEOSIDE TRIPHOSPHATE HYDROLASE"/>
    <property type="match status" value="1"/>
</dbReference>
<comment type="catalytic activity">
    <reaction evidence="22">
        <text>N(6)-methyl-dATP + H2O = N(6)-methyl-dAMP + diphosphate + H(+)</text>
        <dbReference type="Rhea" id="RHEA:67604"/>
        <dbReference type="ChEBI" id="CHEBI:15377"/>
        <dbReference type="ChEBI" id="CHEBI:15378"/>
        <dbReference type="ChEBI" id="CHEBI:33019"/>
        <dbReference type="ChEBI" id="CHEBI:169976"/>
        <dbReference type="ChEBI" id="CHEBI:172872"/>
    </reaction>
    <physiologicalReaction direction="left-to-right" evidence="22">
        <dbReference type="Rhea" id="RHEA:67605"/>
    </physiologicalReaction>
</comment>
<evidence type="ECO:0000256" key="12">
    <source>
        <dbReference type="ARBA" id="ARBA00024596"/>
    </source>
</evidence>
<keyword evidence="26" id="KW-1185">Reference proteome</keyword>
<dbReference type="Pfam" id="PF00293">
    <property type="entry name" value="NUDIX"/>
    <property type="match status" value="1"/>
</dbReference>
<dbReference type="InterPro" id="IPR003563">
    <property type="entry name" value="8ODP"/>
</dbReference>
<comment type="function">
    <text evidence="23">Oxidized purine nucleoside triphosphate hydrolase which is a prominent sanitizer of the oxidized nucleotide pool. Catalyzes the hydrolysis of 2-oxo-dATP (2-hydroxy-dATP) into 2-oxo-dAMP. Also has a significant hydrolase activity toward 2-oxo-ATP, 8-oxo-dGTP and 8-oxo-dATP. Through the hydrolysis of oxidized purine nucleoside triphosphates, prevents their incorporation into DNA and the subsequent transversions A:T to C:G and G:C to T:A. Also catalyzes the hydrolysis of methylated purine nucleoside triphosphate preventing their integration into DNA. Through this antimutagenic activity protects cells from oxidative stress.</text>
</comment>
<evidence type="ECO:0000313" key="25">
    <source>
        <dbReference type="EMBL" id="CAH3040776.1"/>
    </source>
</evidence>
<dbReference type="InterPro" id="IPR000086">
    <property type="entry name" value="NUDIX_hydrolase_dom"/>
</dbReference>
<evidence type="ECO:0000256" key="17">
    <source>
        <dbReference type="ARBA" id="ARBA00030682"/>
    </source>
</evidence>
<evidence type="ECO:0000256" key="3">
    <source>
        <dbReference type="ARBA" id="ARBA00005582"/>
    </source>
</evidence>
<keyword evidence="7" id="KW-0460">Magnesium</keyword>
<evidence type="ECO:0000256" key="13">
    <source>
        <dbReference type="ARBA" id="ARBA00026103"/>
    </source>
</evidence>
<evidence type="ECO:0000256" key="7">
    <source>
        <dbReference type="ARBA" id="ARBA00022842"/>
    </source>
</evidence>
<dbReference type="PANTHER" id="PTHR43758">
    <property type="entry name" value="7,8-DIHYDRO-8-OXOGUANINE TRIPHOSPHATASE"/>
    <property type="match status" value="1"/>
</dbReference>
<evidence type="ECO:0000256" key="18">
    <source>
        <dbReference type="ARBA" id="ARBA00031927"/>
    </source>
</evidence>
<evidence type="ECO:0000256" key="23">
    <source>
        <dbReference type="ARBA" id="ARBA00053094"/>
    </source>
</evidence>
<dbReference type="EMBL" id="CALNXI010000724">
    <property type="protein sequence ID" value="CAH3040776.1"/>
    <property type="molecule type" value="Genomic_DNA"/>
</dbReference>
<comment type="subunit">
    <text evidence="4">Monomer.</text>
</comment>
<dbReference type="Proteomes" id="UP001159427">
    <property type="component" value="Unassembled WGS sequence"/>
</dbReference>
<dbReference type="SUPFAM" id="SSF55811">
    <property type="entry name" value="Nudix"/>
    <property type="match status" value="1"/>
</dbReference>
<accession>A0ABN8N1X5</accession>
<dbReference type="PRINTS" id="PR01403">
    <property type="entry name" value="8OXTPHPHTASE"/>
</dbReference>
<comment type="caution">
    <text evidence="25">The sequence shown here is derived from an EMBL/GenBank/DDBJ whole genome shotgun (WGS) entry which is preliminary data.</text>
</comment>
<comment type="subcellular location">
    <subcellularLocation>
        <location evidence="2">Nucleus</location>
    </subcellularLocation>
</comment>
<protein>
    <recommendedName>
        <fullName evidence="14">Oxidized purine nucleoside triphosphate hydrolase</fullName>
        <ecNumber evidence="13">3.6.1.56</ecNumber>
    </recommendedName>
    <alternativeName>
        <fullName evidence="18">2-hydroxy-dATP diphosphatase</fullName>
    </alternativeName>
    <alternativeName>
        <fullName evidence="17">7,8-dihydro-8-oxoguanine triphosphatase</fullName>
    </alternativeName>
    <alternativeName>
        <fullName evidence="16">8-oxo-dGTPase</fullName>
    </alternativeName>
    <alternativeName>
        <fullName evidence="19">Methylated purine nucleoside triphosphate hydrolase</fullName>
    </alternativeName>
    <alternativeName>
        <fullName evidence="15">Nucleoside diphosphate-linked moiety X motif 1</fullName>
    </alternativeName>
</protein>
<comment type="catalytic activity">
    <reaction evidence="21">
        <text>O(6)-methyl-dGTP + H2O = O(6)-methyl-dGMP + diphosphate + H(+)</text>
        <dbReference type="Rhea" id="RHEA:67600"/>
        <dbReference type="ChEBI" id="CHEBI:15377"/>
        <dbReference type="ChEBI" id="CHEBI:15378"/>
        <dbReference type="ChEBI" id="CHEBI:33019"/>
        <dbReference type="ChEBI" id="CHEBI:169974"/>
        <dbReference type="ChEBI" id="CHEBI:169975"/>
    </reaction>
    <physiologicalReaction direction="left-to-right" evidence="21">
        <dbReference type="Rhea" id="RHEA:67601"/>
    </physiologicalReaction>
</comment>
<dbReference type="PROSITE" id="PS51462">
    <property type="entry name" value="NUDIX"/>
    <property type="match status" value="1"/>
</dbReference>
<evidence type="ECO:0000256" key="10">
    <source>
        <dbReference type="ARBA" id="ARBA00024459"/>
    </source>
</evidence>
<comment type="catalytic activity">
    <reaction evidence="20">
        <text>N(6)-methyl-ATP + H2O = N(6)-methyl-AMP + diphosphate + H(+)</text>
        <dbReference type="Rhea" id="RHEA:67608"/>
        <dbReference type="ChEBI" id="CHEBI:15377"/>
        <dbReference type="ChEBI" id="CHEBI:15378"/>
        <dbReference type="ChEBI" id="CHEBI:33019"/>
        <dbReference type="ChEBI" id="CHEBI:144842"/>
        <dbReference type="ChEBI" id="CHEBI:172873"/>
    </reaction>
    <physiologicalReaction direction="left-to-right" evidence="20">
        <dbReference type="Rhea" id="RHEA:67609"/>
    </physiologicalReaction>
</comment>
<evidence type="ECO:0000256" key="5">
    <source>
        <dbReference type="ARBA" id="ARBA00022723"/>
    </source>
</evidence>
<comment type="similarity">
    <text evidence="3">Belongs to the Nudix hydrolase family.</text>
</comment>
<dbReference type="CDD" id="cd03427">
    <property type="entry name" value="NUDIX_MTH1_Nudt1"/>
    <property type="match status" value="1"/>
</dbReference>
<keyword evidence="8" id="KW-0539">Nucleus</keyword>
<reference evidence="25 26" key="1">
    <citation type="submission" date="2022-05" db="EMBL/GenBank/DDBJ databases">
        <authorList>
            <consortium name="Genoscope - CEA"/>
            <person name="William W."/>
        </authorList>
    </citation>
    <scope>NUCLEOTIDE SEQUENCE [LARGE SCALE GENOMIC DNA]</scope>
</reference>
<comment type="cofactor">
    <cofactor evidence="1">
        <name>Mg(2+)</name>
        <dbReference type="ChEBI" id="CHEBI:18420"/>
    </cofactor>
</comment>
<dbReference type="EC" id="3.6.1.56" evidence="13"/>
<organism evidence="25 26">
    <name type="scientific">Porites evermanni</name>
    <dbReference type="NCBI Taxonomy" id="104178"/>
    <lineage>
        <taxon>Eukaryota</taxon>
        <taxon>Metazoa</taxon>
        <taxon>Cnidaria</taxon>
        <taxon>Anthozoa</taxon>
        <taxon>Hexacorallia</taxon>
        <taxon>Scleractinia</taxon>
        <taxon>Fungiina</taxon>
        <taxon>Poritidae</taxon>
        <taxon>Porites</taxon>
    </lineage>
</organism>
<keyword evidence="5" id="KW-0479">Metal-binding</keyword>
<sequence>MTKSKLYTLAFIRNGNNILLGMKKRGFGAGRWNGFGGKVDADETILQAAKRELWEESGLTVDELQEAGILKFEFVGEPQIMEVHVFTTTIFKGTPAESDEMRPKWFSLSEVPFSDMWPDDPLWFPLMLNGQKFSGYFKFKGHSEILDYTLEPSCVV</sequence>
<dbReference type="InterPro" id="IPR015797">
    <property type="entry name" value="NUDIX_hydrolase-like_dom_sf"/>
</dbReference>
<comment type="catalytic activity">
    <reaction evidence="9">
        <text>8-oxo-dATP + H2O = 8-oxo-dAMP + diphosphate + H(+)</text>
        <dbReference type="Rhea" id="RHEA:65396"/>
        <dbReference type="ChEBI" id="CHEBI:15377"/>
        <dbReference type="ChEBI" id="CHEBI:15378"/>
        <dbReference type="ChEBI" id="CHEBI:33019"/>
        <dbReference type="ChEBI" id="CHEBI:71361"/>
        <dbReference type="ChEBI" id="CHEBI:172871"/>
    </reaction>
    <physiologicalReaction direction="left-to-right" evidence="9">
        <dbReference type="Rhea" id="RHEA:65397"/>
    </physiologicalReaction>
</comment>
<comment type="catalytic activity">
    <reaction evidence="10">
        <text>2-oxo-dATP + H2O = 2-oxo-dAMP + diphosphate + H(+)</text>
        <dbReference type="Rhea" id="RHEA:31583"/>
        <dbReference type="ChEBI" id="CHEBI:15377"/>
        <dbReference type="ChEBI" id="CHEBI:15378"/>
        <dbReference type="ChEBI" id="CHEBI:33019"/>
        <dbReference type="ChEBI" id="CHEBI:63212"/>
        <dbReference type="ChEBI" id="CHEBI:77897"/>
        <dbReference type="EC" id="3.6.1.56"/>
    </reaction>
    <physiologicalReaction direction="left-to-right" evidence="10">
        <dbReference type="Rhea" id="RHEA:31584"/>
    </physiologicalReaction>
</comment>
<name>A0ABN8N1X5_9CNID</name>
<evidence type="ECO:0000256" key="15">
    <source>
        <dbReference type="ARBA" id="ARBA00029673"/>
    </source>
</evidence>